<evidence type="ECO:0000256" key="1">
    <source>
        <dbReference type="SAM" id="MobiDB-lite"/>
    </source>
</evidence>
<feature type="compositionally biased region" description="Basic and acidic residues" evidence="1">
    <location>
        <begin position="146"/>
        <end position="155"/>
    </location>
</feature>
<accession>A0ABM0ZVQ8</accession>
<feature type="region of interest" description="Disordered" evidence="1">
    <location>
        <begin position="298"/>
        <end position="375"/>
    </location>
</feature>
<name>A0ABM0ZVQ8_APLCA</name>
<dbReference type="RefSeq" id="XP_012935531.1">
    <property type="nucleotide sequence ID" value="XM_013080077.2"/>
</dbReference>
<organism evidence="4 5">
    <name type="scientific">Aplysia californica</name>
    <name type="common">California sea hare</name>
    <dbReference type="NCBI Taxonomy" id="6500"/>
    <lineage>
        <taxon>Eukaryota</taxon>
        <taxon>Metazoa</taxon>
        <taxon>Spiralia</taxon>
        <taxon>Lophotrochozoa</taxon>
        <taxon>Mollusca</taxon>
        <taxon>Gastropoda</taxon>
        <taxon>Heterobranchia</taxon>
        <taxon>Euthyneura</taxon>
        <taxon>Tectipleura</taxon>
        <taxon>Aplysiida</taxon>
        <taxon>Aplysioidea</taxon>
        <taxon>Aplysiidae</taxon>
        <taxon>Aplysia</taxon>
    </lineage>
</organism>
<keyword evidence="2" id="KW-0812">Transmembrane</keyword>
<proteinExistence type="predicted"/>
<keyword evidence="2" id="KW-0472">Membrane</keyword>
<protein>
    <submittedName>
        <fullName evidence="5">Uncharacterized protein DDB_G0271670</fullName>
    </submittedName>
</protein>
<feature type="chain" id="PRO_5045428552" evidence="3">
    <location>
        <begin position="27"/>
        <end position="375"/>
    </location>
</feature>
<feature type="compositionally biased region" description="Polar residues" evidence="1">
    <location>
        <begin position="345"/>
        <end position="363"/>
    </location>
</feature>
<sequence length="375" mass="40138">MDFTWSTSLHLNLICIFTVCCGFALATVCPRPLNSHVSEGEGDVIPDHGDLVGSETAGSLKKDYSVCSGGCCQYAVDGCCRESEKASMAYGATFLGMTLLVGVAVALICRKARNRRCCASGTQNRSRTQSETDSPPPYSACVNMTSRRENSEEPTSRITSHDNSTPRDDLSPTLTLQSTTLQTVRSGVRHPHHLPAPPAYKDIFKDENSEHLFEVAIVRRAGEVRFTTHTQLLSELKSQEQESSESGLSPVTSLSPDSEMGEAENSTVNNCVPRNTPLTDASSVACYDNAGFEEHRTDECCKSDRGGDGNNNTNGNDGRGIIIASSNRSSSTTTTTSSSSSNRSCYNSGSIHSSTINGNNSSDDIVHRSSSSSSS</sequence>
<evidence type="ECO:0000256" key="2">
    <source>
        <dbReference type="SAM" id="Phobius"/>
    </source>
</evidence>
<feature type="region of interest" description="Disordered" evidence="1">
    <location>
        <begin position="120"/>
        <end position="174"/>
    </location>
</feature>
<evidence type="ECO:0000313" key="5">
    <source>
        <dbReference type="RefSeq" id="XP_012935531.1"/>
    </source>
</evidence>
<feature type="compositionally biased region" description="Low complexity" evidence="1">
    <location>
        <begin position="310"/>
        <end position="344"/>
    </location>
</feature>
<feature type="non-terminal residue" evidence="5">
    <location>
        <position position="375"/>
    </location>
</feature>
<evidence type="ECO:0000256" key="3">
    <source>
        <dbReference type="SAM" id="SignalP"/>
    </source>
</evidence>
<feature type="signal peptide" evidence="3">
    <location>
        <begin position="1"/>
        <end position="26"/>
    </location>
</feature>
<dbReference type="GeneID" id="101863553"/>
<gene>
    <name evidence="5" type="primary">LOC101863553</name>
</gene>
<keyword evidence="3" id="KW-0732">Signal</keyword>
<feature type="compositionally biased region" description="Polar residues" evidence="1">
    <location>
        <begin position="120"/>
        <end position="133"/>
    </location>
</feature>
<reference evidence="5" key="1">
    <citation type="submission" date="2025-08" db="UniProtKB">
        <authorList>
            <consortium name="RefSeq"/>
        </authorList>
    </citation>
    <scope>IDENTIFICATION</scope>
</reference>
<feature type="compositionally biased region" description="Basic and acidic residues" evidence="1">
    <location>
        <begin position="298"/>
        <end position="307"/>
    </location>
</feature>
<feature type="region of interest" description="Disordered" evidence="1">
    <location>
        <begin position="236"/>
        <end position="275"/>
    </location>
</feature>
<feature type="transmembrane region" description="Helical" evidence="2">
    <location>
        <begin position="88"/>
        <end position="109"/>
    </location>
</feature>
<keyword evidence="2" id="KW-1133">Transmembrane helix</keyword>
<keyword evidence="4" id="KW-1185">Reference proteome</keyword>
<dbReference type="Proteomes" id="UP000694888">
    <property type="component" value="Unplaced"/>
</dbReference>
<evidence type="ECO:0000313" key="4">
    <source>
        <dbReference type="Proteomes" id="UP000694888"/>
    </source>
</evidence>
<feature type="compositionally biased region" description="Polar residues" evidence="1">
    <location>
        <begin position="264"/>
        <end position="275"/>
    </location>
</feature>